<dbReference type="InterPro" id="IPR000675">
    <property type="entry name" value="Cutinase/axe"/>
</dbReference>
<organism evidence="3 4">
    <name type="scientific">Apiospora kogelbergensis</name>
    <dbReference type="NCBI Taxonomy" id="1337665"/>
    <lineage>
        <taxon>Eukaryota</taxon>
        <taxon>Fungi</taxon>
        <taxon>Dikarya</taxon>
        <taxon>Ascomycota</taxon>
        <taxon>Pezizomycotina</taxon>
        <taxon>Sordariomycetes</taxon>
        <taxon>Xylariomycetidae</taxon>
        <taxon>Amphisphaeriales</taxon>
        <taxon>Apiosporaceae</taxon>
        <taxon>Apiospora</taxon>
    </lineage>
</organism>
<dbReference type="SMART" id="SM01110">
    <property type="entry name" value="Cutinase"/>
    <property type="match status" value="1"/>
</dbReference>
<accession>A0AAW0QL26</accession>
<gene>
    <name evidence="3" type="ORF">PG999_008642</name>
</gene>
<dbReference type="Pfam" id="PF01083">
    <property type="entry name" value="Cutinase"/>
    <property type="match status" value="1"/>
</dbReference>
<comment type="caution">
    <text evidence="3">The sequence shown here is derived from an EMBL/GenBank/DDBJ whole genome shotgun (WGS) entry which is preliminary data.</text>
</comment>
<proteinExistence type="predicted"/>
<dbReference type="PANTHER" id="PTHR33630:SF13">
    <property type="entry name" value="ACETYLXYLAN ESTERASE"/>
    <property type="match status" value="1"/>
</dbReference>
<sequence>MLTYAHTILSHFRDTLRAGRVIEPPRCDGPGPRRDRGPLDLEERQAACQAVHVFIARGSTEPYPGRQGALADAICAGVSGGCGYEDIQYPATFENYCASAGAGVKNGIAQLTAYAKRCPSAKLVLTGYSQGGHVVGDILGGGGGNFQGCTQATTPALSATSSPGNQIAAALFFGDVRHTPNQSYNVGSAAKSASGIWPRTGSGLSALNAFSSKLRSWCDAGDPACASGNDGQVHTGYFQKYVPEAAAWAKTKL</sequence>
<keyword evidence="2" id="KW-1015">Disulfide bond</keyword>
<dbReference type="Proteomes" id="UP001392437">
    <property type="component" value="Unassembled WGS sequence"/>
</dbReference>
<keyword evidence="1" id="KW-0378">Hydrolase</keyword>
<dbReference type="PANTHER" id="PTHR33630">
    <property type="entry name" value="CUTINASE RV1984C-RELATED-RELATED"/>
    <property type="match status" value="1"/>
</dbReference>
<dbReference type="InterPro" id="IPR029058">
    <property type="entry name" value="AB_hydrolase_fold"/>
</dbReference>
<dbReference type="Gene3D" id="3.40.50.1820">
    <property type="entry name" value="alpha/beta hydrolase"/>
    <property type="match status" value="1"/>
</dbReference>
<evidence type="ECO:0000313" key="3">
    <source>
        <dbReference type="EMBL" id="KAK8105283.1"/>
    </source>
</evidence>
<name>A0AAW0QL26_9PEZI</name>
<dbReference type="AlphaFoldDB" id="A0AAW0QL26"/>
<reference evidence="3 4" key="1">
    <citation type="submission" date="2023-01" db="EMBL/GenBank/DDBJ databases">
        <title>Analysis of 21 Apiospora genomes using comparative genomics revels a genus with tremendous synthesis potential of carbohydrate active enzymes and secondary metabolites.</title>
        <authorList>
            <person name="Sorensen T."/>
        </authorList>
    </citation>
    <scope>NUCLEOTIDE SEQUENCE [LARGE SCALE GENOMIC DNA]</scope>
    <source>
        <strain evidence="3 4">CBS 117206</strain>
    </source>
</reference>
<dbReference type="SUPFAM" id="SSF53474">
    <property type="entry name" value="alpha/beta-Hydrolases"/>
    <property type="match status" value="1"/>
</dbReference>
<dbReference type="GO" id="GO:0052689">
    <property type="term" value="F:carboxylic ester hydrolase activity"/>
    <property type="evidence" value="ECO:0007669"/>
    <property type="project" value="UniProtKB-ARBA"/>
</dbReference>
<keyword evidence="4" id="KW-1185">Reference proteome</keyword>
<evidence type="ECO:0000256" key="1">
    <source>
        <dbReference type="ARBA" id="ARBA00022801"/>
    </source>
</evidence>
<dbReference type="EMBL" id="JAQQWP010000008">
    <property type="protein sequence ID" value="KAK8105283.1"/>
    <property type="molecule type" value="Genomic_DNA"/>
</dbReference>
<evidence type="ECO:0000313" key="4">
    <source>
        <dbReference type="Proteomes" id="UP001392437"/>
    </source>
</evidence>
<protein>
    <submittedName>
        <fullName evidence="3">Acetylxylan esterase 2</fullName>
    </submittedName>
</protein>
<evidence type="ECO:0000256" key="2">
    <source>
        <dbReference type="ARBA" id="ARBA00023157"/>
    </source>
</evidence>